<name>A0A1J5RDX8_9ZZZZ</name>
<dbReference type="NCBIfam" id="TIGR00427">
    <property type="entry name" value="NAAT family transporter"/>
    <property type="match status" value="1"/>
</dbReference>
<dbReference type="EMBL" id="MLJW01000300">
    <property type="protein sequence ID" value="OIQ90207.1"/>
    <property type="molecule type" value="Genomic_DNA"/>
</dbReference>
<evidence type="ECO:0000256" key="4">
    <source>
        <dbReference type="ARBA" id="ARBA00022692"/>
    </source>
</evidence>
<keyword evidence="4 7" id="KW-0812">Transmembrane</keyword>
<evidence type="ECO:0000256" key="6">
    <source>
        <dbReference type="ARBA" id="ARBA00023136"/>
    </source>
</evidence>
<dbReference type="InterPro" id="IPR002771">
    <property type="entry name" value="Multi_antbiot-R_MarC"/>
</dbReference>
<dbReference type="PANTHER" id="PTHR33508">
    <property type="entry name" value="UPF0056 MEMBRANE PROTEIN YHCE"/>
    <property type="match status" value="1"/>
</dbReference>
<proteinExistence type="inferred from homology"/>
<comment type="similarity">
    <text evidence="2">Belongs to the UPF0056 (MarC) family.</text>
</comment>
<evidence type="ECO:0000256" key="2">
    <source>
        <dbReference type="ARBA" id="ARBA00009784"/>
    </source>
</evidence>
<feature type="transmembrane region" description="Helical" evidence="7">
    <location>
        <begin position="121"/>
        <end position="144"/>
    </location>
</feature>
<dbReference type="AlphaFoldDB" id="A0A1J5RDX8"/>
<comment type="subcellular location">
    <subcellularLocation>
        <location evidence="1">Cell membrane</location>
        <topology evidence="1">Multi-pass membrane protein</topology>
    </subcellularLocation>
</comment>
<evidence type="ECO:0000256" key="7">
    <source>
        <dbReference type="SAM" id="Phobius"/>
    </source>
</evidence>
<keyword evidence="3" id="KW-1003">Cell membrane</keyword>
<evidence type="ECO:0000256" key="5">
    <source>
        <dbReference type="ARBA" id="ARBA00022989"/>
    </source>
</evidence>
<keyword evidence="6 7" id="KW-0472">Membrane</keyword>
<accession>A0A1J5RDX8</accession>
<feature type="transmembrane region" description="Helical" evidence="7">
    <location>
        <begin position="156"/>
        <end position="178"/>
    </location>
</feature>
<protein>
    <submittedName>
        <fullName evidence="8">Inner membrane protein</fullName>
    </submittedName>
</protein>
<comment type="caution">
    <text evidence="8">The sequence shown here is derived from an EMBL/GenBank/DDBJ whole genome shotgun (WGS) entry which is preliminary data.</text>
</comment>
<dbReference type="Pfam" id="PF01914">
    <property type="entry name" value="MarC"/>
    <property type="match status" value="1"/>
</dbReference>
<feature type="transmembrane region" description="Helical" evidence="7">
    <location>
        <begin position="52"/>
        <end position="70"/>
    </location>
</feature>
<sequence length="223" mass="23463">MLFRNEGPALDQLSAAFLSVVIGLFPIVNPLGMAPVFLNLTEDASSEARAALARRVAVGCFLLMVGSFFFGSSVLAFFGLTIPAVRVAGGLVVLAAGWRMLQQGDDAPHRHNQSRLPDPVVLTRAFFPLTMPLTVGPGTISVAIALGAKSVQGSGAVFWALGGLLGCLALAGIIYLCYRFAERVLGVLGQAGTDVVLRLSAFILLCLGVQIIWMGLDSMIRSS</sequence>
<evidence type="ECO:0000313" key="8">
    <source>
        <dbReference type="EMBL" id="OIQ90207.1"/>
    </source>
</evidence>
<gene>
    <name evidence="8" type="ORF">GALL_278930</name>
</gene>
<feature type="transmembrane region" description="Helical" evidence="7">
    <location>
        <begin position="15"/>
        <end position="40"/>
    </location>
</feature>
<evidence type="ECO:0000256" key="3">
    <source>
        <dbReference type="ARBA" id="ARBA00022475"/>
    </source>
</evidence>
<feature type="transmembrane region" description="Helical" evidence="7">
    <location>
        <begin position="199"/>
        <end position="216"/>
    </location>
</feature>
<reference evidence="8" key="1">
    <citation type="submission" date="2016-10" db="EMBL/GenBank/DDBJ databases">
        <title>Sequence of Gallionella enrichment culture.</title>
        <authorList>
            <person name="Poehlein A."/>
            <person name="Muehling M."/>
            <person name="Daniel R."/>
        </authorList>
    </citation>
    <scope>NUCLEOTIDE SEQUENCE</scope>
</reference>
<keyword evidence="5 7" id="KW-1133">Transmembrane helix</keyword>
<organism evidence="8">
    <name type="scientific">mine drainage metagenome</name>
    <dbReference type="NCBI Taxonomy" id="410659"/>
    <lineage>
        <taxon>unclassified sequences</taxon>
        <taxon>metagenomes</taxon>
        <taxon>ecological metagenomes</taxon>
    </lineage>
</organism>
<dbReference type="GO" id="GO:0005886">
    <property type="term" value="C:plasma membrane"/>
    <property type="evidence" value="ECO:0007669"/>
    <property type="project" value="UniProtKB-SubCell"/>
</dbReference>
<dbReference type="PANTHER" id="PTHR33508:SF1">
    <property type="entry name" value="UPF0056 MEMBRANE PROTEIN YHCE"/>
    <property type="match status" value="1"/>
</dbReference>
<evidence type="ECO:0000256" key="1">
    <source>
        <dbReference type="ARBA" id="ARBA00004651"/>
    </source>
</evidence>